<dbReference type="Proteomes" id="UP000702544">
    <property type="component" value="Unassembled WGS sequence"/>
</dbReference>
<dbReference type="AlphaFoldDB" id="A0AAE4ZBL5"/>
<organism evidence="1 2">
    <name type="scientific">Candidatus Kutchimonas denitrificans</name>
    <dbReference type="NCBI Taxonomy" id="3056748"/>
    <lineage>
        <taxon>Bacteria</taxon>
        <taxon>Pseudomonadati</taxon>
        <taxon>Gemmatimonadota</taxon>
        <taxon>Gemmatimonadia</taxon>
        <taxon>Candidatus Palauibacterales</taxon>
        <taxon>Candidatus Palauibacteraceae</taxon>
        <taxon>Candidatus Kutchimonas</taxon>
    </lineage>
</organism>
<evidence type="ECO:0000313" key="1">
    <source>
        <dbReference type="EMBL" id="NIR76783.1"/>
    </source>
</evidence>
<gene>
    <name evidence="1" type="ORF">GWO12_17030</name>
</gene>
<reference evidence="1 2" key="1">
    <citation type="submission" date="2020-01" db="EMBL/GenBank/DDBJ databases">
        <title>Genomes assembled from Gulf of Kutch pelagic sediment metagenomes.</title>
        <authorList>
            <person name="Chandrashekar M."/>
            <person name="Mahajan M.S."/>
            <person name="Dave K.J."/>
            <person name="Vatsa P."/>
            <person name="Nathani N.M."/>
        </authorList>
    </citation>
    <scope>NUCLEOTIDE SEQUENCE [LARGE SCALE GENOMIC DNA]</scope>
    <source>
        <strain evidence="1">KS3-K002</strain>
    </source>
</reference>
<name>A0AAE4ZBL5_9BACT</name>
<proteinExistence type="predicted"/>
<accession>A0AAE4ZBL5</accession>
<evidence type="ECO:0008006" key="3">
    <source>
        <dbReference type="Google" id="ProtNLM"/>
    </source>
</evidence>
<comment type="caution">
    <text evidence="1">The sequence shown here is derived from an EMBL/GenBank/DDBJ whole genome shotgun (WGS) entry which is preliminary data.</text>
</comment>
<sequence length="175" mass="19108">MAVSVHTRLGERGVLRLEGALTELAEDAKDLEKAGAWQAVSVVLSDEFESLFEAQGGHRGPRWSRLSPVTVKQRTKKNLTPIRIGWATGRMATSLIEPTHPEAFELRTPNLFVRGTSVNARGVAYPAIFEAGRHGRQPPRPIVGRLFRTGNTRTAELIAEAVEEKVFKSLKGGGG</sequence>
<protein>
    <recommendedName>
        <fullName evidence="3">Phage virion morphogenesis protein</fullName>
    </recommendedName>
</protein>
<evidence type="ECO:0000313" key="2">
    <source>
        <dbReference type="Proteomes" id="UP000702544"/>
    </source>
</evidence>
<dbReference type="EMBL" id="JAACAK010000148">
    <property type="protein sequence ID" value="NIR76783.1"/>
    <property type="molecule type" value="Genomic_DNA"/>
</dbReference>